<dbReference type="Proteomes" id="UP000094056">
    <property type="component" value="Unassembled WGS sequence"/>
</dbReference>
<accession>A0A1E3X7V8</accession>
<name>A0A1E3X7V8_9BACT</name>
<keyword evidence="1" id="KW-0812">Transmembrane</keyword>
<dbReference type="AlphaFoldDB" id="A0A1E3X7V8"/>
<evidence type="ECO:0008006" key="4">
    <source>
        <dbReference type="Google" id="ProtNLM"/>
    </source>
</evidence>
<evidence type="ECO:0000313" key="2">
    <source>
        <dbReference type="EMBL" id="ODS31716.1"/>
    </source>
</evidence>
<evidence type="ECO:0000256" key="1">
    <source>
        <dbReference type="SAM" id="Phobius"/>
    </source>
</evidence>
<dbReference type="EMBL" id="MAYW01000098">
    <property type="protein sequence ID" value="ODS31716.1"/>
    <property type="molecule type" value="Genomic_DNA"/>
</dbReference>
<dbReference type="InterPro" id="IPR039498">
    <property type="entry name" value="NTP_transf_5"/>
</dbReference>
<protein>
    <recommendedName>
        <fullName evidence="4">Nucleotidyltransferase</fullName>
    </recommendedName>
</protein>
<keyword evidence="1" id="KW-0472">Membrane</keyword>
<keyword evidence="1" id="KW-1133">Transmembrane helix</keyword>
<dbReference type="Pfam" id="PF14907">
    <property type="entry name" value="NTP_transf_5"/>
    <property type="match status" value="1"/>
</dbReference>
<comment type="caution">
    <text evidence="2">The sequence shown here is derived from an EMBL/GenBank/DDBJ whole genome shotgun (WGS) entry which is preliminary data.</text>
</comment>
<organism evidence="2 3">
    <name type="scientific">Candidatus Scalindua rubra</name>
    <dbReference type="NCBI Taxonomy" id="1872076"/>
    <lineage>
        <taxon>Bacteria</taxon>
        <taxon>Pseudomonadati</taxon>
        <taxon>Planctomycetota</taxon>
        <taxon>Candidatus Brocadiia</taxon>
        <taxon>Candidatus Brocadiales</taxon>
        <taxon>Candidatus Scalinduaceae</taxon>
        <taxon>Candidatus Scalindua</taxon>
    </lineage>
</organism>
<sequence length="401" mass="47479">MNKSIIKGHIARLLSLKTGEVSVDELRNKLKPIDWKDIINIAQEHRVMPFLFYKIKQFGLEDGLKPEIWQVMSLEYQKGVARNVIFRHVLRDVIRSLNQCGIKAVILKGAINFCENIYENWNLRSMEDLDILIKEEDFPVARKCIQDAGFCCVEGRIPYDLSEDFEGRNVTVEMHYLPVPKKYIGLFDMDSFWAKAEEVRIDGLRTYVPSPTDQIYHKFIHDMIRHQELINFRIQDLCDFEMTTQCYKERIDWEEILYRVRENDIESLFKFYCWQVKKNLGLELPEFINDFSNDSIESYEKWYDQLKECPGWLESASERLMAILVRGGNVVNHLKNSFDVLVKESVLNESREFLLSIYHIEGKEALLPFIRLIHFFRVIILHIFIIFYLTKQHLSTGKQTT</sequence>
<feature type="transmembrane region" description="Helical" evidence="1">
    <location>
        <begin position="369"/>
        <end position="389"/>
    </location>
</feature>
<reference evidence="2 3" key="1">
    <citation type="submission" date="2016-07" db="EMBL/GenBank/DDBJ databases">
        <title>Draft genome of Scalindua rubra, obtained from a brine-seawater interface in the Red Sea, sheds light on salt adaptation in anammox bacteria.</title>
        <authorList>
            <person name="Speth D.R."/>
            <person name="Lagkouvardos I."/>
            <person name="Wang Y."/>
            <person name="Qian P.-Y."/>
            <person name="Dutilh B.E."/>
            <person name="Jetten M.S."/>
        </authorList>
    </citation>
    <scope>NUCLEOTIDE SEQUENCE [LARGE SCALE GENOMIC DNA]</scope>
    <source>
        <strain evidence="2">BSI-1</strain>
    </source>
</reference>
<evidence type="ECO:0000313" key="3">
    <source>
        <dbReference type="Proteomes" id="UP000094056"/>
    </source>
</evidence>
<gene>
    <name evidence="2" type="ORF">SCARUB_03152</name>
</gene>
<proteinExistence type="predicted"/>